<reference evidence="8" key="1">
    <citation type="submission" date="2020-04" db="EMBL/GenBank/DDBJ databases">
        <authorList>
            <person name="Neveu A P."/>
        </authorList>
    </citation>
    <scope>NUCLEOTIDE SEQUENCE</scope>
    <source>
        <tissue evidence="8">Whole embryo</tissue>
    </source>
</reference>
<dbReference type="InterPro" id="IPR020471">
    <property type="entry name" value="AKR"/>
</dbReference>
<evidence type="ECO:0000259" key="7">
    <source>
        <dbReference type="Pfam" id="PF00248"/>
    </source>
</evidence>
<dbReference type="CDD" id="cd19136">
    <property type="entry name" value="AKR_DrGR-like"/>
    <property type="match status" value="1"/>
</dbReference>
<name>A0A6F9DP45_9ASCI</name>
<sequence>MYSHVLNTANKIPVLGIGTFQIKLETEIENVLDSAFQNGYRLVDTAAVYHNESHIGRCLPQLLEKHGLTRNDVFITTKIGPKDMGKGAVQALDQSLSNLGIPYVDLYLIHWPGKQGLKHDDQQNREFRRQTWLALAEEFRKTSKMRALGVSNFTIKHLEELKTYSDLTPAVLQNEFHPDYSQIDLKEYCEENNIFFQSYSSLGKAKLINDSRFYNVAKKHNKSVSQILLRWCLQQNCGVIPMSKNPLHIAENANIFDFTLDEHDMKEIRGCSKQEKYAWDPKYIF</sequence>
<gene>
    <name evidence="8" type="primary">Prxl2b-003</name>
</gene>
<comment type="similarity">
    <text evidence="1">Belongs to the aldo/keto reductase family.</text>
</comment>
<keyword evidence="2" id="KW-0521">NADP</keyword>
<dbReference type="PIRSF" id="PIRSF000097">
    <property type="entry name" value="AKR"/>
    <property type="match status" value="1"/>
</dbReference>
<dbReference type="PRINTS" id="PR00069">
    <property type="entry name" value="ALDKETRDTASE"/>
</dbReference>
<organism evidence="8">
    <name type="scientific">Phallusia mammillata</name>
    <dbReference type="NCBI Taxonomy" id="59560"/>
    <lineage>
        <taxon>Eukaryota</taxon>
        <taxon>Metazoa</taxon>
        <taxon>Chordata</taxon>
        <taxon>Tunicata</taxon>
        <taxon>Ascidiacea</taxon>
        <taxon>Phlebobranchia</taxon>
        <taxon>Ascidiidae</taxon>
        <taxon>Phallusia</taxon>
    </lineage>
</organism>
<dbReference type="PANTHER" id="PTHR43827">
    <property type="entry name" value="2,5-DIKETO-D-GLUCONIC ACID REDUCTASE"/>
    <property type="match status" value="1"/>
</dbReference>
<dbReference type="SUPFAM" id="SSF51430">
    <property type="entry name" value="NAD(P)-linked oxidoreductase"/>
    <property type="match status" value="1"/>
</dbReference>
<dbReference type="InterPro" id="IPR036812">
    <property type="entry name" value="NAD(P)_OxRdtase_dom_sf"/>
</dbReference>
<feature type="site" description="Lowers pKa of active site Tyr" evidence="6">
    <location>
        <position position="78"/>
    </location>
</feature>
<keyword evidence="3" id="KW-0560">Oxidoreductase</keyword>
<evidence type="ECO:0000256" key="2">
    <source>
        <dbReference type="ARBA" id="ARBA00022857"/>
    </source>
</evidence>
<dbReference type="FunFam" id="3.20.20.100:FF:000002">
    <property type="entry name" value="2,5-diketo-D-gluconic acid reductase A"/>
    <property type="match status" value="1"/>
</dbReference>
<feature type="domain" description="NADP-dependent oxidoreductase" evidence="7">
    <location>
        <begin position="15"/>
        <end position="272"/>
    </location>
</feature>
<dbReference type="PANTHER" id="PTHR43827:SF3">
    <property type="entry name" value="NADP-DEPENDENT OXIDOREDUCTASE DOMAIN-CONTAINING PROTEIN"/>
    <property type="match status" value="1"/>
</dbReference>
<feature type="binding site" evidence="5">
    <location>
        <position position="110"/>
    </location>
    <ligand>
        <name>substrate</name>
    </ligand>
</feature>
<feature type="active site" description="Proton donor" evidence="4">
    <location>
        <position position="49"/>
    </location>
</feature>
<evidence type="ECO:0000313" key="8">
    <source>
        <dbReference type="EMBL" id="CAB3265207.1"/>
    </source>
</evidence>
<evidence type="ECO:0000256" key="5">
    <source>
        <dbReference type="PIRSR" id="PIRSR000097-2"/>
    </source>
</evidence>
<dbReference type="InterPro" id="IPR018170">
    <property type="entry name" value="Aldo/ket_reductase_CS"/>
</dbReference>
<dbReference type="Gene3D" id="3.20.20.100">
    <property type="entry name" value="NADP-dependent oxidoreductase domain"/>
    <property type="match status" value="1"/>
</dbReference>
<proteinExistence type="evidence at transcript level"/>
<evidence type="ECO:0000256" key="4">
    <source>
        <dbReference type="PIRSR" id="PIRSR000097-1"/>
    </source>
</evidence>
<accession>A0A6F9DP45</accession>
<dbReference type="AlphaFoldDB" id="A0A6F9DP45"/>
<evidence type="ECO:0000256" key="1">
    <source>
        <dbReference type="ARBA" id="ARBA00007905"/>
    </source>
</evidence>
<dbReference type="Pfam" id="PF00248">
    <property type="entry name" value="Aldo_ket_red"/>
    <property type="match status" value="1"/>
</dbReference>
<dbReference type="EMBL" id="LR789345">
    <property type="protein sequence ID" value="CAB3265207.1"/>
    <property type="molecule type" value="mRNA"/>
</dbReference>
<evidence type="ECO:0000256" key="6">
    <source>
        <dbReference type="PIRSR" id="PIRSR000097-3"/>
    </source>
</evidence>
<evidence type="ECO:0000256" key="3">
    <source>
        <dbReference type="ARBA" id="ARBA00023002"/>
    </source>
</evidence>
<protein>
    <submittedName>
        <fullName evidence="8">Prostaglandin F synthase-like</fullName>
    </submittedName>
</protein>
<dbReference type="InterPro" id="IPR023210">
    <property type="entry name" value="NADP_OxRdtase_dom"/>
</dbReference>
<dbReference type="GO" id="GO:0016616">
    <property type="term" value="F:oxidoreductase activity, acting on the CH-OH group of donors, NAD or NADP as acceptor"/>
    <property type="evidence" value="ECO:0007669"/>
    <property type="project" value="UniProtKB-ARBA"/>
</dbReference>
<dbReference type="PROSITE" id="PS00798">
    <property type="entry name" value="ALDOKETO_REDUCTASE_1"/>
    <property type="match status" value="1"/>
</dbReference>